<dbReference type="PANTHER" id="PTHR33840">
    <property type="match status" value="1"/>
</dbReference>
<dbReference type="InterPro" id="IPR018712">
    <property type="entry name" value="Tle1-like_cat"/>
</dbReference>
<reference evidence="2" key="1">
    <citation type="submission" date="2022-07" db="EMBL/GenBank/DDBJ databases">
        <title>Genome Sequence of Physisporinus lineatus.</title>
        <authorList>
            <person name="Buettner E."/>
        </authorList>
    </citation>
    <scope>NUCLEOTIDE SEQUENCE</scope>
    <source>
        <strain evidence="2">VT162</strain>
    </source>
</reference>
<dbReference type="InterPro" id="IPR029058">
    <property type="entry name" value="AB_hydrolase_fold"/>
</dbReference>
<accession>A0AAD5V8R3</accession>
<protein>
    <recommendedName>
        <fullName evidence="1">T6SS Phospholipase effector Tle1-like catalytic domain-containing protein</fullName>
    </recommendedName>
</protein>
<comment type="caution">
    <text evidence="2">The sequence shown here is derived from an EMBL/GenBank/DDBJ whole genome shotgun (WGS) entry which is preliminary data.</text>
</comment>
<dbReference type="PANTHER" id="PTHR33840:SF2">
    <property type="entry name" value="TLE1 PHOSPHOLIPASE DOMAIN-CONTAINING PROTEIN"/>
    <property type="match status" value="1"/>
</dbReference>
<evidence type="ECO:0000313" key="2">
    <source>
        <dbReference type="EMBL" id="KAJ3487397.1"/>
    </source>
</evidence>
<sequence>MTPSTLTNSTMNTVDSDVIPPMIIARARTLVLCFDGTGDQFDSDNSNVVQFFSLLKKDDHTQQMVYYQTGIGTYTVPQVATPLASSFSKLVDEAIAWHLDAHVMDGYTFLMQNYQVGDKICLFGFSRGAYTARALAGMIQKVGVSKRSTPSRVRAHFFHDQVGLLPAANHQQVPFAYKMYKNTSQHGWKQSSAFKKAFSIDVDVEFVGVWDTVCSVGLISRRLPFVSSNKCIRYFRHAVSLDERRAKFKANLYNRPTQAELDLGLRPGEMPKSKPKGFDKIAQTFKKVVKETTAEIVEVLDKGQREELEQAKYEEGFDLHNQDNTETDVDEVWFAGCHCDVGGGSVSNEERHSLARIPLRWMIRECFRTQTGIRFHSSLLPNVGLNPDSLYPEVRERPAAIYAPLAATAGAPNHRRGATDGTLVNDVHTQTLSEEQEDLFDALSGKYDQLSIKKSWWLLELLPLTQRFQKDDDDWVDQMIPFSINRGRPRYIPDQKRLGFKVHRSVDIRMKAENVEGNGKKYRPRAVFRADPTWVA</sequence>
<dbReference type="EMBL" id="JANAWD010000093">
    <property type="protein sequence ID" value="KAJ3487397.1"/>
    <property type="molecule type" value="Genomic_DNA"/>
</dbReference>
<evidence type="ECO:0000259" key="1">
    <source>
        <dbReference type="Pfam" id="PF09994"/>
    </source>
</evidence>
<feature type="domain" description="T6SS Phospholipase effector Tle1-like catalytic" evidence="1">
    <location>
        <begin position="160"/>
        <end position="365"/>
    </location>
</feature>
<dbReference type="AlphaFoldDB" id="A0AAD5V8R3"/>
<proteinExistence type="predicted"/>
<feature type="domain" description="T6SS Phospholipase effector Tle1-like catalytic" evidence="1">
    <location>
        <begin position="28"/>
        <end position="154"/>
    </location>
</feature>
<gene>
    <name evidence="2" type="ORF">NLI96_g3556</name>
</gene>
<name>A0AAD5V8R3_9APHY</name>
<dbReference type="SUPFAM" id="SSF53474">
    <property type="entry name" value="alpha/beta-Hydrolases"/>
    <property type="match status" value="1"/>
</dbReference>
<organism evidence="2 3">
    <name type="scientific">Meripilus lineatus</name>
    <dbReference type="NCBI Taxonomy" id="2056292"/>
    <lineage>
        <taxon>Eukaryota</taxon>
        <taxon>Fungi</taxon>
        <taxon>Dikarya</taxon>
        <taxon>Basidiomycota</taxon>
        <taxon>Agaricomycotina</taxon>
        <taxon>Agaricomycetes</taxon>
        <taxon>Polyporales</taxon>
        <taxon>Meripilaceae</taxon>
        <taxon>Meripilus</taxon>
    </lineage>
</organism>
<dbReference type="Proteomes" id="UP001212997">
    <property type="component" value="Unassembled WGS sequence"/>
</dbReference>
<evidence type="ECO:0000313" key="3">
    <source>
        <dbReference type="Proteomes" id="UP001212997"/>
    </source>
</evidence>
<dbReference type="Pfam" id="PF09994">
    <property type="entry name" value="T6SS_Tle1-like_cat"/>
    <property type="match status" value="2"/>
</dbReference>
<keyword evidence="3" id="KW-1185">Reference proteome</keyword>